<evidence type="ECO:0000313" key="1">
    <source>
        <dbReference type="EMBL" id="MFC1853058.1"/>
    </source>
</evidence>
<dbReference type="InterPro" id="IPR038573">
    <property type="entry name" value="BrnT_sf"/>
</dbReference>
<dbReference type="Gene3D" id="3.10.450.530">
    <property type="entry name" value="Ribonuclease toxin, BrnT, of type II toxin-antitoxin system"/>
    <property type="match status" value="1"/>
</dbReference>
<comment type="caution">
    <text evidence="1">The sequence shown here is derived from an EMBL/GenBank/DDBJ whole genome shotgun (WGS) entry which is preliminary data.</text>
</comment>
<organism evidence="1 2">
    <name type="scientific">candidate division CSSED10-310 bacterium</name>
    <dbReference type="NCBI Taxonomy" id="2855610"/>
    <lineage>
        <taxon>Bacteria</taxon>
        <taxon>Bacteria division CSSED10-310</taxon>
    </lineage>
</organism>
<evidence type="ECO:0000313" key="2">
    <source>
        <dbReference type="Proteomes" id="UP001594351"/>
    </source>
</evidence>
<proteinExistence type="predicted"/>
<gene>
    <name evidence="1" type="ORF">ACFL27_22905</name>
</gene>
<sequence length="88" mass="10299">MRVKYFIWDRSGWNIEHIASHDVLPEECESVLDGKYRLFRGRGDSHIVLGQTSEARYLLIAIKYLGSGAARVITARDMTKKEIRRYKR</sequence>
<dbReference type="EMBL" id="JBHPBY010000412">
    <property type="protein sequence ID" value="MFC1853058.1"/>
    <property type="molecule type" value="Genomic_DNA"/>
</dbReference>
<dbReference type="Proteomes" id="UP001594351">
    <property type="component" value="Unassembled WGS sequence"/>
</dbReference>
<accession>A0ABV6Z3P0</accession>
<protein>
    <submittedName>
        <fullName evidence="1">BrnT family toxin</fullName>
    </submittedName>
</protein>
<reference evidence="1 2" key="1">
    <citation type="submission" date="2024-09" db="EMBL/GenBank/DDBJ databases">
        <title>Laminarin stimulates single cell rates of sulfate reduction while oxygen inhibits transcriptomic activity in coastal marine sediment.</title>
        <authorList>
            <person name="Lindsay M."/>
            <person name="Orcutt B."/>
            <person name="Emerson D."/>
            <person name="Stepanauskas R."/>
            <person name="D'Angelo T."/>
        </authorList>
    </citation>
    <scope>NUCLEOTIDE SEQUENCE [LARGE SCALE GENOMIC DNA]</scope>
    <source>
        <strain evidence="1">SAG AM-311-K15</strain>
    </source>
</reference>
<keyword evidence="2" id="KW-1185">Reference proteome</keyword>
<name>A0ABV6Z3P0_UNCC1</name>